<dbReference type="InterPro" id="IPR050515">
    <property type="entry name" value="Beta-lactam/transpept"/>
</dbReference>
<dbReference type="GO" id="GO:0071972">
    <property type="term" value="F:peptidoglycan L,D-transpeptidase activity"/>
    <property type="evidence" value="ECO:0007669"/>
    <property type="project" value="TreeGrafter"/>
</dbReference>
<dbReference type="InterPro" id="IPR012338">
    <property type="entry name" value="Beta-lactam/transpept-like"/>
</dbReference>
<dbReference type="PANTHER" id="PTHR30627">
    <property type="entry name" value="PEPTIDOGLYCAN D,D-TRANSPEPTIDASE"/>
    <property type="match status" value="1"/>
</dbReference>
<dbReference type="GO" id="GO:0008658">
    <property type="term" value="F:penicillin binding"/>
    <property type="evidence" value="ECO:0007669"/>
    <property type="project" value="InterPro"/>
</dbReference>
<sequence>MSRKKESTSNKIGKRAYSMMVIFLSIYAFLTYRLVDIQVLKSDKYKQNVENQSTEKIALNSGRGIIYDRDNRPLTDIDKKQVIAVKKDKLSNDNKILDLIKRSTKMNEKEIYKVVQKQISSQTIKFETDAIEPTIKKELEDNEIIVEEKTLRYSKDGMLSHTIGYINSYDGCGKLGIEKGMDDILKKSNEKYVSVFKAGQAGNSHDLDVLKGSIKTVKSSENDIHLRLTIDQKIQKIVEKILDKEENPTAVVISDVDTGEILSICSRPNFDPNNVYKSLSGERGELENRAVKFTYPPGSVFKMVVLFAALENGVIDENYTYNCTGKTKIGNSGEVLRCHKANGHGVESLEDAFSNSCNTAFLDIAMKVGKEKILDSAKKLHLYEKVNLGLEEEGCEQVPKKISIRNLAIGQGSVEFTPLQINQMTQIVANNGTYKPLRLYDSLIDNNRSIVKTFRTTKKEDLISPYSITQIKEMMKSVSKNGTGRELNDLEGGCGVKTGTAQSSLDNKPISHGWVTGFYPEEYPKYAITVLVEGTVGNSKSAVPIFKEICKRIY</sequence>
<dbReference type="GO" id="GO:0005886">
    <property type="term" value="C:plasma membrane"/>
    <property type="evidence" value="ECO:0007669"/>
    <property type="project" value="TreeGrafter"/>
</dbReference>
<evidence type="ECO:0000313" key="3">
    <source>
        <dbReference type="EMBL" id="SHG46483.1"/>
    </source>
</evidence>
<dbReference type="AlphaFoldDB" id="A0A1M5K2C2"/>
<proteinExistence type="predicted"/>
<name>A0A1M5K2C2_9FIRM</name>
<keyword evidence="1" id="KW-0812">Transmembrane</keyword>
<dbReference type="RefSeq" id="WP_073123516.1">
    <property type="nucleotide sequence ID" value="NZ_BAABCH010000028.1"/>
</dbReference>
<dbReference type="Gene3D" id="3.40.710.10">
    <property type="entry name" value="DD-peptidase/beta-lactamase superfamily"/>
    <property type="match status" value="1"/>
</dbReference>
<evidence type="ECO:0000256" key="1">
    <source>
        <dbReference type="SAM" id="Phobius"/>
    </source>
</evidence>
<dbReference type="EMBL" id="FQWX01000002">
    <property type="protein sequence ID" value="SHG46483.1"/>
    <property type="molecule type" value="Genomic_DNA"/>
</dbReference>
<dbReference type="OrthoDB" id="2985542at2"/>
<gene>
    <name evidence="3" type="ORF">SAMN04488530_10293</name>
</gene>
<dbReference type="Gene3D" id="3.90.1310.10">
    <property type="entry name" value="Penicillin-binding protein 2a (Domain 2)"/>
    <property type="match status" value="1"/>
</dbReference>
<dbReference type="InterPro" id="IPR036138">
    <property type="entry name" value="PBP_dimer_sf"/>
</dbReference>
<dbReference type="SUPFAM" id="SSF56519">
    <property type="entry name" value="Penicillin binding protein dimerisation domain"/>
    <property type="match status" value="1"/>
</dbReference>
<protein>
    <submittedName>
        <fullName evidence="3">Penicillin-binding protein 2</fullName>
    </submittedName>
</protein>
<dbReference type="Proteomes" id="UP000243255">
    <property type="component" value="Unassembled WGS sequence"/>
</dbReference>
<dbReference type="Pfam" id="PF00905">
    <property type="entry name" value="Transpeptidase"/>
    <property type="match status" value="1"/>
</dbReference>
<evidence type="ECO:0000259" key="2">
    <source>
        <dbReference type="Pfam" id="PF00905"/>
    </source>
</evidence>
<reference evidence="4" key="1">
    <citation type="submission" date="2016-11" db="EMBL/GenBank/DDBJ databases">
        <authorList>
            <person name="Varghese N."/>
            <person name="Submissions S."/>
        </authorList>
    </citation>
    <scope>NUCLEOTIDE SEQUENCE [LARGE SCALE GENOMIC DNA]</scope>
    <source>
        <strain evidence="4">DSM 2635</strain>
    </source>
</reference>
<accession>A0A1M5K2C2</accession>
<dbReference type="PANTHER" id="PTHR30627:SF24">
    <property type="entry name" value="PENICILLIN-BINDING PROTEIN 4B"/>
    <property type="match status" value="1"/>
</dbReference>
<keyword evidence="1" id="KW-1133">Transmembrane helix</keyword>
<dbReference type="GO" id="GO:0071555">
    <property type="term" value="P:cell wall organization"/>
    <property type="evidence" value="ECO:0007669"/>
    <property type="project" value="TreeGrafter"/>
</dbReference>
<dbReference type="STRING" id="1121321.SAMN04488530_10293"/>
<keyword evidence="4" id="KW-1185">Reference proteome</keyword>
<keyword evidence="1" id="KW-0472">Membrane</keyword>
<evidence type="ECO:0000313" key="4">
    <source>
        <dbReference type="Proteomes" id="UP000243255"/>
    </source>
</evidence>
<dbReference type="SUPFAM" id="SSF56601">
    <property type="entry name" value="beta-lactamase/transpeptidase-like"/>
    <property type="match status" value="1"/>
</dbReference>
<dbReference type="InterPro" id="IPR001460">
    <property type="entry name" value="PCN-bd_Tpept"/>
</dbReference>
<feature type="domain" description="Penicillin-binding protein transpeptidase" evidence="2">
    <location>
        <begin position="250"/>
        <end position="550"/>
    </location>
</feature>
<feature type="transmembrane region" description="Helical" evidence="1">
    <location>
        <begin position="16"/>
        <end position="35"/>
    </location>
</feature>
<organism evidence="3 4">
    <name type="scientific">Asaccharospora irregularis DSM 2635</name>
    <dbReference type="NCBI Taxonomy" id="1121321"/>
    <lineage>
        <taxon>Bacteria</taxon>
        <taxon>Bacillati</taxon>
        <taxon>Bacillota</taxon>
        <taxon>Clostridia</taxon>
        <taxon>Peptostreptococcales</taxon>
        <taxon>Peptostreptococcaceae</taxon>
        <taxon>Asaccharospora</taxon>
    </lineage>
</organism>